<keyword evidence="2" id="KW-1185">Reference proteome</keyword>
<dbReference type="AlphaFoldDB" id="A0A1G5RBM2"/>
<name>A0A1G5RBM2_9RHOB</name>
<evidence type="ECO:0000313" key="2">
    <source>
        <dbReference type="Proteomes" id="UP000198767"/>
    </source>
</evidence>
<proteinExistence type="predicted"/>
<dbReference type="STRING" id="1156985.SAMN04488118_11227"/>
<protein>
    <submittedName>
        <fullName evidence="1">Uncharacterized protein</fullName>
    </submittedName>
</protein>
<organism evidence="1 2">
    <name type="scientific">Epibacterium ulvae</name>
    <dbReference type="NCBI Taxonomy" id="1156985"/>
    <lineage>
        <taxon>Bacteria</taxon>
        <taxon>Pseudomonadati</taxon>
        <taxon>Pseudomonadota</taxon>
        <taxon>Alphaproteobacteria</taxon>
        <taxon>Rhodobacterales</taxon>
        <taxon>Roseobacteraceae</taxon>
        <taxon>Epibacterium</taxon>
    </lineage>
</organism>
<reference evidence="1 2" key="1">
    <citation type="submission" date="2016-10" db="EMBL/GenBank/DDBJ databases">
        <authorList>
            <person name="de Groot N.N."/>
        </authorList>
    </citation>
    <scope>NUCLEOTIDE SEQUENCE [LARGE SCALE GENOMIC DNA]</scope>
    <source>
        <strain evidence="1 2">U95</strain>
    </source>
</reference>
<evidence type="ECO:0000313" key="1">
    <source>
        <dbReference type="EMBL" id="SCZ71484.1"/>
    </source>
</evidence>
<sequence length="69" mass="8032">MPKIQLESLLKRCEDFEMEEDAFTVFDGPSGCGLEPKARDLATRREDHQIKSNFKKELADVWLIRRHGV</sequence>
<gene>
    <name evidence="1" type="ORF">SAMN04488118_11227</name>
</gene>
<dbReference type="Proteomes" id="UP000198767">
    <property type="component" value="Unassembled WGS sequence"/>
</dbReference>
<dbReference type="EMBL" id="FMWG01000012">
    <property type="protein sequence ID" value="SCZ71484.1"/>
    <property type="molecule type" value="Genomic_DNA"/>
</dbReference>
<accession>A0A1G5RBM2</accession>